<evidence type="ECO:0000313" key="1">
    <source>
        <dbReference type="EMBL" id="CUA86330.1"/>
    </source>
</evidence>
<dbReference type="InterPro" id="IPR036513">
    <property type="entry name" value="STAS_dom_sf"/>
</dbReference>
<proteinExistence type="predicted"/>
<organism evidence="1 2">
    <name type="scientific">Gulbenkiania indica</name>
    <dbReference type="NCBI Taxonomy" id="375574"/>
    <lineage>
        <taxon>Bacteria</taxon>
        <taxon>Pseudomonadati</taxon>
        <taxon>Pseudomonadota</taxon>
        <taxon>Betaproteobacteria</taxon>
        <taxon>Neisseriales</taxon>
        <taxon>Chromobacteriaceae</taxon>
        <taxon>Gulbenkiania</taxon>
    </lineage>
</organism>
<dbReference type="AlphaFoldDB" id="A0A0K6H5R1"/>
<name>A0A0K6H5R1_9NEIS</name>
<protein>
    <submittedName>
        <fullName evidence="1">SpoIIAA-like</fullName>
    </submittedName>
</protein>
<sequence>MISIREQNYGLDVALFNEFTLADFKLFEEALLKRVQEQGRPDLLLDLSELVDFTLDMAFEELRFMRAHEGDYGRLAIVVSDVWIKLAAHLSGLLAATHARYFDSVEAAQAWLAAPTPEAA</sequence>
<accession>A0A0K6H5R1</accession>
<dbReference type="STRING" id="375574.GCA_001418035_02421"/>
<dbReference type="SUPFAM" id="SSF52091">
    <property type="entry name" value="SpoIIaa-like"/>
    <property type="match status" value="1"/>
</dbReference>
<dbReference type="Pfam" id="PF11964">
    <property type="entry name" value="SpoIIAA-like"/>
    <property type="match status" value="1"/>
</dbReference>
<dbReference type="InterPro" id="IPR021866">
    <property type="entry name" value="SpoIIAA-like"/>
</dbReference>
<evidence type="ECO:0000313" key="2">
    <source>
        <dbReference type="Proteomes" id="UP000243535"/>
    </source>
</evidence>
<dbReference type="RefSeq" id="WP_055434404.1">
    <property type="nucleotide sequence ID" value="NZ_CYHA01000007.1"/>
</dbReference>
<dbReference type="EMBL" id="CYHA01000007">
    <property type="protein sequence ID" value="CUA86330.1"/>
    <property type="molecule type" value="Genomic_DNA"/>
</dbReference>
<keyword evidence="2" id="KW-1185">Reference proteome</keyword>
<dbReference type="Proteomes" id="UP000243535">
    <property type="component" value="Unassembled WGS sequence"/>
</dbReference>
<dbReference type="InterPro" id="IPR038396">
    <property type="entry name" value="SpoIIAA-like_sf"/>
</dbReference>
<gene>
    <name evidence="1" type="ORF">Ga0061063_2645</name>
</gene>
<dbReference type="OrthoDB" id="8562463at2"/>
<dbReference type="Gene3D" id="3.40.50.10600">
    <property type="entry name" value="SpoIIaa-like domains"/>
    <property type="match status" value="1"/>
</dbReference>
<reference evidence="2" key="1">
    <citation type="submission" date="2015-08" db="EMBL/GenBank/DDBJ databases">
        <authorList>
            <person name="Varghese N."/>
        </authorList>
    </citation>
    <scope>NUCLEOTIDE SEQUENCE [LARGE SCALE GENOMIC DNA]</scope>
    <source>
        <strain evidence="2">DSM 17901</strain>
    </source>
</reference>